<dbReference type="Pfam" id="PF01663">
    <property type="entry name" value="Phosphodiest"/>
    <property type="match status" value="1"/>
</dbReference>
<keyword evidence="3" id="KW-0732">Signal</keyword>
<dbReference type="AlphaFoldDB" id="E3FCU3"/>
<dbReference type="KEGG" id="sur:STAUR_4813"/>
<dbReference type="EMBL" id="CP002271">
    <property type="protein sequence ID" value="ADO72591.1"/>
    <property type="molecule type" value="Genomic_DNA"/>
</dbReference>
<dbReference type="eggNOG" id="COG1524">
    <property type="taxonomic scope" value="Bacteria"/>
</dbReference>
<dbReference type="InterPro" id="IPR026263">
    <property type="entry name" value="Alkaline_phosphatase_prok"/>
</dbReference>
<dbReference type="GO" id="GO:0046872">
    <property type="term" value="F:metal ion binding"/>
    <property type="evidence" value="ECO:0007669"/>
    <property type="project" value="UniProtKB-KW"/>
</dbReference>
<evidence type="ECO:0000256" key="1">
    <source>
        <dbReference type="ARBA" id="ARBA00022553"/>
    </source>
</evidence>
<keyword evidence="1 4" id="KW-0597">Phosphoprotein</keyword>
<feature type="binding site" evidence="5">
    <location>
        <begin position="187"/>
        <end position="189"/>
    </location>
    <ligand>
        <name>substrate</name>
    </ligand>
</feature>
<evidence type="ECO:0000256" key="5">
    <source>
        <dbReference type="PIRSR" id="PIRSR031924-51"/>
    </source>
</evidence>
<dbReference type="GO" id="GO:0004035">
    <property type="term" value="F:alkaline phosphatase activity"/>
    <property type="evidence" value="ECO:0007669"/>
    <property type="project" value="InterPro"/>
</dbReference>
<evidence type="ECO:0000313" key="7">
    <source>
        <dbReference type="Proteomes" id="UP000001351"/>
    </source>
</evidence>
<accession>E3FCU3</accession>
<dbReference type="CDD" id="cd16016">
    <property type="entry name" value="AP-SPAP"/>
    <property type="match status" value="1"/>
</dbReference>
<dbReference type="STRING" id="378806.STAUR_4813"/>
<organism evidence="6 7">
    <name type="scientific">Stigmatella aurantiaca (strain DW4/3-1)</name>
    <dbReference type="NCBI Taxonomy" id="378806"/>
    <lineage>
        <taxon>Bacteria</taxon>
        <taxon>Pseudomonadati</taxon>
        <taxon>Myxococcota</taxon>
        <taxon>Myxococcia</taxon>
        <taxon>Myxococcales</taxon>
        <taxon>Cystobacterineae</taxon>
        <taxon>Archangiaceae</taxon>
        <taxon>Stigmatella</taxon>
    </lineage>
</organism>
<dbReference type="InterPro" id="IPR017850">
    <property type="entry name" value="Alkaline_phosphatase_core_sf"/>
</dbReference>
<dbReference type="Gene3D" id="3.40.720.10">
    <property type="entry name" value="Alkaline Phosphatase, subunit A"/>
    <property type="match status" value="1"/>
</dbReference>
<name>E3FCU3_STIAD</name>
<feature type="active site" description="Phosphothreonine intermediate" evidence="4">
    <location>
        <position position="102"/>
    </location>
</feature>
<dbReference type="HOGENOM" id="CLU_034095_0_0_7"/>
<dbReference type="Gene3D" id="3.30.1360.150">
    <property type="match status" value="1"/>
</dbReference>
<dbReference type="Proteomes" id="UP000001351">
    <property type="component" value="Chromosome"/>
</dbReference>
<feature type="binding site" evidence="5">
    <location>
        <position position="123"/>
    </location>
    <ligand>
        <name>substrate</name>
    </ligand>
</feature>
<dbReference type="PIRSF" id="PIRSF031924">
    <property type="entry name" value="Pi-irrepressible_AP"/>
    <property type="match status" value="1"/>
</dbReference>
<evidence type="ECO:0000256" key="2">
    <source>
        <dbReference type="ARBA" id="ARBA00022723"/>
    </source>
</evidence>
<dbReference type="InterPro" id="IPR002591">
    <property type="entry name" value="Phosphodiest/P_Trfase"/>
</dbReference>
<dbReference type="SUPFAM" id="SSF53649">
    <property type="entry name" value="Alkaline phosphatase-like"/>
    <property type="match status" value="1"/>
</dbReference>
<keyword evidence="2" id="KW-0479">Metal-binding</keyword>
<evidence type="ECO:0000256" key="3">
    <source>
        <dbReference type="ARBA" id="ARBA00022729"/>
    </source>
</evidence>
<dbReference type="PANTHER" id="PTHR10151">
    <property type="entry name" value="ECTONUCLEOTIDE PYROPHOSPHATASE/PHOSPHODIESTERASE"/>
    <property type="match status" value="1"/>
</dbReference>
<reference evidence="6 7" key="1">
    <citation type="journal article" date="2011" name="Mol. Biol. Evol.">
        <title>Comparative genomic analysis of fruiting body formation in Myxococcales.</title>
        <authorList>
            <person name="Huntley S."/>
            <person name="Hamann N."/>
            <person name="Wegener-Feldbrugge S."/>
            <person name="Treuner-Lange A."/>
            <person name="Kube M."/>
            <person name="Reinhardt R."/>
            <person name="Klages S."/>
            <person name="Muller R."/>
            <person name="Ronning C.M."/>
            <person name="Nierman W.C."/>
            <person name="Sogaard-Andersen L."/>
        </authorList>
    </citation>
    <scope>NUCLEOTIDE SEQUENCE [LARGE SCALE GENOMIC DNA]</scope>
    <source>
        <strain evidence="6 7">DW4/3-1</strain>
    </source>
</reference>
<evidence type="ECO:0000256" key="4">
    <source>
        <dbReference type="PIRSR" id="PIRSR031924-50"/>
    </source>
</evidence>
<protein>
    <submittedName>
        <fullName evidence="6">Type I phosphodiesterase/nucleotide pyrophosphatase family protein</fullName>
    </submittedName>
</protein>
<gene>
    <name evidence="6" type="ordered locus">STAUR_4813</name>
</gene>
<keyword evidence="7" id="KW-1185">Reference proteome</keyword>
<sequence>MRARTVTGRYFTSKQKGAGLIASDHLAAKMRLMVRTLALILVLVSLPATAKPPRLALLISVDALGTDLLLRTRPKFKGGFRQLLDGGAFHPYGRYEYAAPRTAAGHATLVTGANPWRHGIIDNRVVDRTTGQPMPAFRDETHPALEVPLAQAISGDVSPLNLMVETVGDRLRDTTTGRAKVVALSGKGRAAIPMAGRLGQAYWFDETVGKFVTGTWYTKEFPAWLKSFNARALPASYFSEQWTLLLPRTEYTGEDERPFEGDDAGLGRTFPHPLNGGLEAPGPRSYSALGGSPFSNDLLVQAAKAAIAGEGLGRDDVPDLLAVSFSGTDRAFHTYGPHSWEMQDTLYRLDRALAELITAAERAAGGRANLVIVLSADHGGASVPESWASEGVESRRLNMQPLMEQLAQELRARFAQTDLTTAQEELNVYLLGKGLETGKVEGAAVRRAAAEWLARQPGIAVAVARDDLFTVPDVAGMMAPLQRGYYAGRSGDVLFIPKPFHVMSTQLIGTNHGVPYSYDQLVPVLFAGKGVKAGTYMNEMPMTDVAPTLAALLELGLPASAEGKPRPEIFAAGRSGAAAP</sequence>
<evidence type="ECO:0000313" key="6">
    <source>
        <dbReference type="EMBL" id="ADO72591.1"/>
    </source>
</evidence>
<dbReference type="PANTHER" id="PTHR10151:SF120">
    <property type="entry name" value="BIS(5'-ADENOSYL)-TRIPHOSPHATASE"/>
    <property type="match status" value="1"/>
</dbReference>
<proteinExistence type="predicted"/>